<feature type="region of interest" description="Disordered" evidence="1">
    <location>
        <begin position="1"/>
        <end position="48"/>
    </location>
</feature>
<dbReference type="GO" id="GO:0000307">
    <property type="term" value="C:cyclin-dependent protein kinase holoenzyme complex"/>
    <property type="evidence" value="ECO:0007669"/>
    <property type="project" value="TreeGrafter"/>
</dbReference>
<dbReference type="PANTHER" id="PTHR15615">
    <property type="match status" value="1"/>
</dbReference>
<dbReference type="OMA" id="CFLAGFE"/>
<name>N1PLL5_DOTSN</name>
<dbReference type="PANTHER" id="PTHR15615:SF32">
    <property type="entry name" value="PROTEIN KINASE COMPLEX COMPONENT, PUTATIVE (AFU_ORTHOLOGUE AFUA_2G07660)-RELATED"/>
    <property type="match status" value="1"/>
</dbReference>
<dbReference type="EMBL" id="KB446539">
    <property type="protein sequence ID" value="EME44231.1"/>
    <property type="molecule type" value="Genomic_DNA"/>
</dbReference>
<dbReference type="GO" id="GO:0005634">
    <property type="term" value="C:nucleus"/>
    <property type="evidence" value="ECO:0007669"/>
    <property type="project" value="TreeGrafter"/>
</dbReference>
<sequence>MEDGASHALAVTETAPPPASPPPPPDPNVDDATAAVPLCPTSAPKSDDPLRLDCEQWDINSVSAIGALRMLVDALDKLANATGDVPPTPPVSRPTTPSRLAFEKRHFRKSSSSLRLAQGAAGVPATPIGSPEAHPHEPITLEVGANAQDITVQHAALARRFFSKTAPPFSLSAYLMRLHQYCPHSPGVYLAACAYIHHLCAAELVVPATSRTIHRLSLAAIRVAAKALEDNKWAQERVAKVGGVSNVQLLNLEVTLCFLLDFELFVDEKIMCRRMYLLQQAAQTQHRLGVGFLLGEQFKLRLPQRSKGNK</sequence>
<dbReference type="STRING" id="675120.N1PLL5"/>
<dbReference type="AlphaFoldDB" id="N1PLL5"/>
<feature type="region of interest" description="Disordered" evidence="1">
    <location>
        <begin position="109"/>
        <end position="136"/>
    </location>
</feature>
<dbReference type="HOGENOM" id="CLU_052076_0_0_1"/>
<gene>
    <name evidence="2" type="ORF">DOTSEDRAFT_71912</name>
</gene>
<dbReference type="Proteomes" id="UP000016933">
    <property type="component" value="Unassembled WGS sequence"/>
</dbReference>
<reference evidence="3" key="1">
    <citation type="journal article" date="2012" name="PLoS Genet.">
        <title>The genomes of the fungal plant pathogens Cladosporium fulvum and Dothistroma septosporum reveal adaptation to different hosts and lifestyles but also signatures of common ancestry.</title>
        <authorList>
            <person name="de Wit P.J.G.M."/>
            <person name="van der Burgt A."/>
            <person name="Oekmen B."/>
            <person name="Stergiopoulos I."/>
            <person name="Abd-Elsalam K.A."/>
            <person name="Aerts A.L."/>
            <person name="Bahkali A.H."/>
            <person name="Beenen H.G."/>
            <person name="Chettri P."/>
            <person name="Cox M.P."/>
            <person name="Datema E."/>
            <person name="de Vries R.P."/>
            <person name="Dhillon B."/>
            <person name="Ganley A.R."/>
            <person name="Griffiths S.A."/>
            <person name="Guo Y."/>
            <person name="Hamelin R.C."/>
            <person name="Henrissat B."/>
            <person name="Kabir M.S."/>
            <person name="Jashni M.K."/>
            <person name="Kema G."/>
            <person name="Klaubauf S."/>
            <person name="Lapidus A."/>
            <person name="Levasseur A."/>
            <person name="Lindquist E."/>
            <person name="Mehrabi R."/>
            <person name="Ohm R.A."/>
            <person name="Owen T.J."/>
            <person name="Salamov A."/>
            <person name="Schwelm A."/>
            <person name="Schijlen E."/>
            <person name="Sun H."/>
            <person name="van den Burg H.A."/>
            <person name="van Ham R.C.H.J."/>
            <person name="Zhang S."/>
            <person name="Goodwin S.B."/>
            <person name="Grigoriev I.V."/>
            <person name="Collemare J."/>
            <person name="Bradshaw R.E."/>
        </authorList>
    </citation>
    <scope>NUCLEOTIDE SEQUENCE [LARGE SCALE GENOMIC DNA]</scope>
    <source>
        <strain evidence="3">NZE10 / CBS 128990</strain>
    </source>
</reference>
<dbReference type="Gene3D" id="1.10.472.10">
    <property type="entry name" value="Cyclin-like"/>
    <property type="match status" value="1"/>
</dbReference>
<organism evidence="2 3">
    <name type="scientific">Dothistroma septosporum (strain NZE10 / CBS 128990)</name>
    <name type="common">Red band needle blight fungus</name>
    <name type="synonym">Mycosphaerella pini</name>
    <dbReference type="NCBI Taxonomy" id="675120"/>
    <lineage>
        <taxon>Eukaryota</taxon>
        <taxon>Fungi</taxon>
        <taxon>Dikarya</taxon>
        <taxon>Ascomycota</taxon>
        <taxon>Pezizomycotina</taxon>
        <taxon>Dothideomycetes</taxon>
        <taxon>Dothideomycetidae</taxon>
        <taxon>Mycosphaerellales</taxon>
        <taxon>Mycosphaerellaceae</taxon>
        <taxon>Dothistroma</taxon>
    </lineage>
</organism>
<dbReference type="InterPro" id="IPR036915">
    <property type="entry name" value="Cyclin-like_sf"/>
</dbReference>
<feature type="compositionally biased region" description="Pro residues" evidence="1">
    <location>
        <begin position="15"/>
        <end position="27"/>
    </location>
</feature>
<keyword evidence="3" id="KW-1185">Reference proteome</keyword>
<evidence type="ECO:0000313" key="2">
    <source>
        <dbReference type="EMBL" id="EME44231.1"/>
    </source>
</evidence>
<dbReference type="SUPFAM" id="SSF47954">
    <property type="entry name" value="Cyclin-like"/>
    <property type="match status" value="1"/>
</dbReference>
<accession>N1PLL5</accession>
<dbReference type="GO" id="GO:0019901">
    <property type="term" value="F:protein kinase binding"/>
    <property type="evidence" value="ECO:0007669"/>
    <property type="project" value="InterPro"/>
</dbReference>
<dbReference type="InterPro" id="IPR013922">
    <property type="entry name" value="Cyclin_PHO80-like"/>
</dbReference>
<dbReference type="eggNOG" id="KOG1674">
    <property type="taxonomic scope" value="Eukaryota"/>
</dbReference>
<dbReference type="Pfam" id="PF08613">
    <property type="entry name" value="Cyclin"/>
    <property type="match status" value="1"/>
</dbReference>
<dbReference type="CDD" id="cd20558">
    <property type="entry name" value="CYCLIN_ScPCL7-like"/>
    <property type="match status" value="1"/>
</dbReference>
<protein>
    <recommendedName>
        <fullName evidence="4">Cyclin-like domain-containing protein</fullName>
    </recommendedName>
</protein>
<evidence type="ECO:0000256" key="1">
    <source>
        <dbReference type="SAM" id="MobiDB-lite"/>
    </source>
</evidence>
<evidence type="ECO:0008006" key="4">
    <source>
        <dbReference type="Google" id="ProtNLM"/>
    </source>
</evidence>
<proteinExistence type="predicted"/>
<dbReference type="OrthoDB" id="5304883at2759"/>
<dbReference type="GO" id="GO:0016538">
    <property type="term" value="F:cyclin-dependent protein serine/threonine kinase regulator activity"/>
    <property type="evidence" value="ECO:0007669"/>
    <property type="project" value="TreeGrafter"/>
</dbReference>
<evidence type="ECO:0000313" key="3">
    <source>
        <dbReference type="Proteomes" id="UP000016933"/>
    </source>
</evidence>
<reference evidence="2 3" key="2">
    <citation type="journal article" date="2012" name="PLoS Pathog.">
        <title>Diverse lifestyles and strategies of plant pathogenesis encoded in the genomes of eighteen Dothideomycetes fungi.</title>
        <authorList>
            <person name="Ohm R.A."/>
            <person name="Feau N."/>
            <person name="Henrissat B."/>
            <person name="Schoch C.L."/>
            <person name="Horwitz B.A."/>
            <person name="Barry K.W."/>
            <person name="Condon B.J."/>
            <person name="Copeland A.C."/>
            <person name="Dhillon B."/>
            <person name="Glaser F."/>
            <person name="Hesse C.N."/>
            <person name="Kosti I."/>
            <person name="LaButti K."/>
            <person name="Lindquist E.A."/>
            <person name="Lucas S."/>
            <person name="Salamov A.A."/>
            <person name="Bradshaw R.E."/>
            <person name="Ciuffetti L."/>
            <person name="Hamelin R.C."/>
            <person name="Kema G.H.J."/>
            <person name="Lawrence C."/>
            <person name="Scott J.A."/>
            <person name="Spatafora J.W."/>
            <person name="Turgeon B.G."/>
            <person name="de Wit P.J.G.M."/>
            <person name="Zhong S."/>
            <person name="Goodwin S.B."/>
            <person name="Grigoriev I.V."/>
        </authorList>
    </citation>
    <scope>NUCLEOTIDE SEQUENCE [LARGE SCALE GENOMIC DNA]</scope>
    <source>
        <strain evidence="3">NZE10 / CBS 128990</strain>
    </source>
</reference>